<proteinExistence type="predicted"/>
<dbReference type="SUPFAM" id="SSF82171">
    <property type="entry name" value="DPP6 N-terminal domain-like"/>
    <property type="match status" value="1"/>
</dbReference>
<dbReference type="RefSeq" id="WP_259452509.1">
    <property type="nucleotide sequence ID" value="NZ_CP119520.1"/>
</dbReference>
<dbReference type="PRINTS" id="PR00313">
    <property type="entry name" value="CABNDNGRPT"/>
</dbReference>
<dbReference type="EMBL" id="JANUHC010000015">
    <property type="protein sequence ID" value="MCS0633548.1"/>
    <property type="molecule type" value="Genomic_DNA"/>
</dbReference>
<protein>
    <submittedName>
        <fullName evidence="2">DUF4214 domain-containing protein</fullName>
    </submittedName>
</protein>
<organism evidence="2 3">
    <name type="scientific">Telluria mixta</name>
    <dbReference type="NCBI Taxonomy" id="34071"/>
    <lineage>
        <taxon>Bacteria</taxon>
        <taxon>Pseudomonadati</taxon>
        <taxon>Pseudomonadota</taxon>
        <taxon>Betaproteobacteria</taxon>
        <taxon>Burkholderiales</taxon>
        <taxon>Oxalobacteraceae</taxon>
        <taxon>Telluria group</taxon>
        <taxon>Telluria</taxon>
    </lineage>
</organism>
<reference evidence="2" key="1">
    <citation type="submission" date="2022-08" db="EMBL/GenBank/DDBJ databases">
        <title>Reclassification of Massilia species as members of the genera Telluria, Duganella, Pseudoduganella, Mokoshia gen. nov. and Zemynaea gen. nov. using orthogonal and non-orthogonal genome-based approaches.</title>
        <authorList>
            <person name="Bowman J.P."/>
        </authorList>
    </citation>
    <scope>NUCLEOTIDE SEQUENCE</scope>
    <source>
        <strain evidence="2">LMG 11547</strain>
    </source>
</reference>
<feature type="domain" description="DUF4214" evidence="1">
    <location>
        <begin position="486"/>
        <end position="555"/>
    </location>
</feature>
<evidence type="ECO:0000259" key="1">
    <source>
        <dbReference type="Pfam" id="PF13946"/>
    </source>
</evidence>
<evidence type="ECO:0000313" key="3">
    <source>
        <dbReference type="Proteomes" id="UP001165263"/>
    </source>
</evidence>
<dbReference type="InterPro" id="IPR025282">
    <property type="entry name" value="DUF4214"/>
</dbReference>
<dbReference type="Pfam" id="PF00353">
    <property type="entry name" value="HemolysinCabind"/>
    <property type="match status" value="1"/>
</dbReference>
<accession>A0ABT2C839</accession>
<sequence>MTTSTLIPRVDHTWPLHVSISADGRYIVFANYFALEQANLVAEGTLDVFRVDTQTGQLQMVSGPHGPGLSGADMPTISADGMRVAYRSWVYNADGTGQTGVAVKDLATGATVQLAGSAPVYYDSLSMSGDGRLVAYSLRPGDSDFTPRSIVVQDVQTKQVVIRLDNQANVHQVQLSGDGKSLLVGDDGLRVVNLANGTSQVLADAHDDAGHTTAAISADGRYVLYAADAGTDIALVRKDMLTGDVKVVQQVSGTYWDPNYHHDLMSPDGRFVAFSADPVSHQYSLGSTATALVMDMETGGVTQPVAPGGQAWPEALGNGTIVYQVPSVVHPEYITEGTLKMATIAAGAVLTGGAGADVLAGTDSADKLSGQGGNDRLTGGAGNDVIDGGTGVDTAVYAARHDAYAISAGADGTWTVQARAGSDGTDRLAGVERLHFADVDVALDIAGTAGQAYRIFQAAFARAPDEGGLGFWMAMMDKGVSLNAVAQGFVDSAEFADRYGAKPTHRELVEKFYENILHRPGEAAGIDWWTGQLDKKLSTVAEALAGFSESHENQAALVGVLANGIEYKPYG</sequence>
<evidence type="ECO:0000313" key="2">
    <source>
        <dbReference type="EMBL" id="MCS0633548.1"/>
    </source>
</evidence>
<keyword evidence="3" id="KW-1185">Reference proteome</keyword>
<dbReference type="PROSITE" id="PS00330">
    <property type="entry name" value="HEMOLYSIN_CALCIUM"/>
    <property type="match status" value="2"/>
</dbReference>
<dbReference type="InterPro" id="IPR011049">
    <property type="entry name" value="Serralysin-like_metalloprot_C"/>
</dbReference>
<dbReference type="InterPro" id="IPR018511">
    <property type="entry name" value="Hemolysin-typ_Ca-bd_CS"/>
</dbReference>
<comment type="caution">
    <text evidence="2">The sequence shown here is derived from an EMBL/GenBank/DDBJ whole genome shotgun (WGS) entry which is preliminary data.</text>
</comment>
<dbReference type="SUPFAM" id="SSF51120">
    <property type="entry name" value="beta-Roll"/>
    <property type="match status" value="1"/>
</dbReference>
<name>A0ABT2C839_9BURK</name>
<dbReference type="InterPro" id="IPR011042">
    <property type="entry name" value="6-blade_b-propeller_TolB-like"/>
</dbReference>
<dbReference type="Gene3D" id="2.120.10.30">
    <property type="entry name" value="TolB, C-terminal domain"/>
    <property type="match status" value="1"/>
</dbReference>
<dbReference type="InterPro" id="IPR001343">
    <property type="entry name" value="Hemolysn_Ca-bd"/>
</dbReference>
<dbReference type="Gene3D" id="2.150.10.10">
    <property type="entry name" value="Serralysin-like metalloprotease, C-terminal"/>
    <property type="match status" value="1"/>
</dbReference>
<gene>
    <name evidence="2" type="ORF">NX786_29835</name>
</gene>
<dbReference type="Pfam" id="PF13946">
    <property type="entry name" value="DUF4214"/>
    <property type="match status" value="1"/>
</dbReference>
<dbReference type="Proteomes" id="UP001165263">
    <property type="component" value="Unassembled WGS sequence"/>
</dbReference>